<evidence type="ECO:0000259" key="1">
    <source>
        <dbReference type="Pfam" id="PF04149"/>
    </source>
</evidence>
<proteinExistence type="predicted"/>
<comment type="caution">
    <text evidence="2">The sequence shown here is derived from an EMBL/GenBank/DDBJ whole genome shotgun (WGS) entry which is preliminary data.</text>
</comment>
<sequence>MTDGTPCWHKSSYSKGVHQDCVEVRETPHSVDVRDTQHRHLGQLTVPRSEWTAFLNAVRTHEL</sequence>
<dbReference type="RefSeq" id="WP_310911717.1">
    <property type="nucleotide sequence ID" value="NZ_JAVLVT010000003.1"/>
</dbReference>
<gene>
    <name evidence="2" type="ORF">RIF23_07725</name>
</gene>
<dbReference type="EMBL" id="JAVLVT010000003">
    <property type="protein sequence ID" value="MDS1270180.1"/>
    <property type="molecule type" value="Genomic_DNA"/>
</dbReference>
<evidence type="ECO:0000313" key="2">
    <source>
        <dbReference type="EMBL" id="MDS1270180.1"/>
    </source>
</evidence>
<organism evidence="2 3">
    <name type="scientific">Lipingzhangella rawalii</name>
    <dbReference type="NCBI Taxonomy" id="2055835"/>
    <lineage>
        <taxon>Bacteria</taxon>
        <taxon>Bacillati</taxon>
        <taxon>Actinomycetota</taxon>
        <taxon>Actinomycetes</taxon>
        <taxon>Streptosporangiales</taxon>
        <taxon>Nocardiopsidaceae</taxon>
        <taxon>Lipingzhangella</taxon>
    </lineage>
</organism>
<dbReference type="Pfam" id="PF04149">
    <property type="entry name" value="DUF397"/>
    <property type="match status" value="1"/>
</dbReference>
<feature type="domain" description="DUF397" evidence="1">
    <location>
        <begin position="8"/>
        <end position="59"/>
    </location>
</feature>
<accession>A0ABU2H5Q9</accession>
<dbReference type="InterPro" id="IPR007278">
    <property type="entry name" value="DUF397"/>
</dbReference>
<protein>
    <submittedName>
        <fullName evidence="2">DUF397 domain-containing protein</fullName>
    </submittedName>
</protein>
<evidence type="ECO:0000313" key="3">
    <source>
        <dbReference type="Proteomes" id="UP001250214"/>
    </source>
</evidence>
<reference evidence="3" key="1">
    <citation type="submission" date="2023-07" db="EMBL/GenBank/DDBJ databases">
        <title>Novel species in the genus Lipingzhangella isolated from Sambhar Salt Lake.</title>
        <authorList>
            <person name="Jiya N."/>
            <person name="Kajale S."/>
            <person name="Sharma A."/>
        </authorList>
    </citation>
    <scope>NUCLEOTIDE SEQUENCE [LARGE SCALE GENOMIC DNA]</scope>
    <source>
        <strain evidence="3">LS1_29</strain>
    </source>
</reference>
<dbReference type="Proteomes" id="UP001250214">
    <property type="component" value="Unassembled WGS sequence"/>
</dbReference>
<keyword evidence="3" id="KW-1185">Reference proteome</keyword>
<name>A0ABU2H5Q9_9ACTN</name>